<evidence type="ECO:0000313" key="3">
    <source>
        <dbReference type="Proteomes" id="UP000198341"/>
    </source>
</evidence>
<dbReference type="GeneID" id="19013017"/>
<organism evidence="2 3">
    <name type="scientific">Bathycoccus prasinos</name>
    <dbReference type="NCBI Taxonomy" id="41875"/>
    <lineage>
        <taxon>Eukaryota</taxon>
        <taxon>Viridiplantae</taxon>
        <taxon>Chlorophyta</taxon>
        <taxon>Mamiellophyceae</taxon>
        <taxon>Mamiellales</taxon>
        <taxon>Bathycoccaceae</taxon>
        <taxon>Bathycoccus</taxon>
    </lineage>
</organism>
<evidence type="ECO:0000256" key="1">
    <source>
        <dbReference type="SAM" id="MobiDB-lite"/>
    </source>
</evidence>
<reference evidence="2 3" key="1">
    <citation type="submission" date="2011-10" db="EMBL/GenBank/DDBJ databases">
        <authorList>
            <person name="Genoscope - CEA"/>
        </authorList>
    </citation>
    <scope>NUCLEOTIDE SEQUENCE [LARGE SCALE GENOMIC DNA]</scope>
    <source>
        <strain evidence="2 3">RCC 1105</strain>
    </source>
</reference>
<proteinExistence type="predicted"/>
<protein>
    <submittedName>
        <fullName evidence="2">Uncharacterized protein</fullName>
    </submittedName>
</protein>
<dbReference type="KEGG" id="bpg:Bathy11g03380"/>
<feature type="region of interest" description="Disordered" evidence="1">
    <location>
        <begin position="65"/>
        <end position="95"/>
    </location>
</feature>
<sequence>MASYYIHAGRTIEEAPMREGSLYLYDKEGWYDFFANSTSVTSDGYCDDSTIGMKHVAVRDAGRESTFKPNKNNMFPRPKNWKPTKSNTHKEHFKE</sequence>
<gene>
    <name evidence="2" type="ordered locus">Bathy11g03380</name>
</gene>
<dbReference type="eggNOG" id="ENOG502QSDG">
    <property type="taxonomic scope" value="Eukaryota"/>
</dbReference>
<dbReference type="RefSeq" id="XP_007510204.1">
    <property type="nucleotide sequence ID" value="XM_007510142.1"/>
</dbReference>
<dbReference type="AlphaFoldDB" id="K8EKP5"/>
<dbReference type="EMBL" id="FO082268">
    <property type="protein sequence ID" value="CCO18549.1"/>
    <property type="molecule type" value="Genomic_DNA"/>
</dbReference>
<keyword evidence="3" id="KW-1185">Reference proteome</keyword>
<evidence type="ECO:0000313" key="2">
    <source>
        <dbReference type="EMBL" id="CCO18549.1"/>
    </source>
</evidence>
<dbReference type="OrthoDB" id="508889at2759"/>
<accession>K8EKP5</accession>
<dbReference type="Proteomes" id="UP000198341">
    <property type="component" value="Chromosome 11"/>
</dbReference>
<name>K8EKP5_9CHLO</name>